<dbReference type="InterPro" id="IPR036890">
    <property type="entry name" value="HATPase_C_sf"/>
</dbReference>
<evidence type="ECO:0000313" key="4">
    <source>
        <dbReference type="Proteomes" id="UP000653343"/>
    </source>
</evidence>
<dbReference type="PANTHER" id="PTHR34220:SF9">
    <property type="entry name" value="SIGNAL TRANSDUCTION HISTIDINE KINASE INTERNAL REGION DOMAIN-CONTAINING PROTEIN"/>
    <property type="match status" value="1"/>
</dbReference>
<keyword evidence="1" id="KW-1133">Transmembrane helix</keyword>
<feature type="transmembrane region" description="Helical" evidence="1">
    <location>
        <begin position="48"/>
        <end position="70"/>
    </location>
</feature>
<gene>
    <name evidence="3" type="ORF">GCM10010946_35980</name>
</gene>
<sequence>MANTGLRLHCISLNGCLPYGAGTGMLSRVRQHFPRLSMTHSFFPRDQWFWRFHAVAVIAIVIITLLTFQFWGELSLTNVISSLIWCLPYSAAVLGFRYLFLTRDWQQLAMAKLVSLSIAYGSLTAVLVVVSVALFSSLMLWIGPAGHDPSAASAGLSLRMLTGGALQAQLFICIWIFIYISVTSARRIKDTELRNLRLQNTLKEAQLSSLSNQLNPHFLFNALNNIRFMMHENTRNADEMVLALSEILRYSLASSHRDKVGLQEELNIIERYLALMKIQMEERLQLRISVSTSLYPCLLPPMILQMLIENAIKHGIEQIPEGGLLSLHANEQADSLIFTISNDLPAGYSNDKPAATLGIGLENIRKRITLLYGSKAVLSVHVQETPPEKPAFAVLLQIPKEIRQ</sequence>
<feature type="transmembrane region" description="Helical" evidence="1">
    <location>
        <begin position="162"/>
        <end position="182"/>
    </location>
</feature>
<dbReference type="PANTHER" id="PTHR34220">
    <property type="entry name" value="SENSOR HISTIDINE KINASE YPDA"/>
    <property type="match status" value="1"/>
</dbReference>
<keyword evidence="1" id="KW-0812">Transmembrane</keyword>
<dbReference type="Proteomes" id="UP000653343">
    <property type="component" value="Unassembled WGS sequence"/>
</dbReference>
<dbReference type="InterPro" id="IPR050640">
    <property type="entry name" value="Bact_2-comp_sensor_kinase"/>
</dbReference>
<dbReference type="Gene3D" id="3.30.565.10">
    <property type="entry name" value="Histidine kinase-like ATPase, C-terminal domain"/>
    <property type="match status" value="1"/>
</dbReference>
<evidence type="ECO:0000313" key="3">
    <source>
        <dbReference type="EMBL" id="GGX54112.1"/>
    </source>
</evidence>
<comment type="caution">
    <text evidence="3">The sequence shown here is derived from an EMBL/GenBank/DDBJ whole genome shotgun (WGS) entry which is preliminary data.</text>
</comment>
<dbReference type="EMBL" id="BMYU01000013">
    <property type="protein sequence ID" value="GGX54112.1"/>
    <property type="molecule type" value="Genomic_DNA"/>
</dbReference>
<keyword evidence="3" id="KW-0418">Kinase</keyword>
<organism evidence="3 4">
    <name type="scientific">Undibacterium squillarum</name>
    <dbReference type="NCBI Taxonomy" id="1131567"/>
    <lineage>
        <taxon>Bacteria</taxon>
        <taxon>Pseudomonadati</taxon>
        <taxon>Pseudomonadota</taxon>
        <taxon>Betaproteobacteria</taxon>
        <taxon>Burkholderiales</taxon>
        <taxon>Oxalobacteraceae</taxon>
        <taxon>Undibacterium</taxon>
    </lineage>
</organism>
<keyword evidence="4" id="KW-1185">Reference proteome</keyword>
<evidence type="ECO:0000259" key="2">
    <source>
        <dbReference type="Pfam" id="PF06580"/>
    </source>
</evidence>
<dbReference type="SUPFAM" id="SSF55874">
    <property type="entry name" value="ATPase domain of HSP90 chaperone/DNA topoisomerase II/histidine kinase"/>
    <property type="match status" value="1"/>
</dbReference>
<feature type="domain" description="Signal transduction histidine kinase internal region" evidence="2">
    <location>
        <begin position="205"/>
        <end position="284"/>
    </location>
</feature>
<feature type="transmembrane region" description="Helical" evidence="1">
    <location>
        <begin position="113"/>
        <end position="142"/>
    </location>
</feature>
<name>A0ABQ2Y4D6_9BURK</name>
<accession>A0ABQ2Y4D6</accession>
<dbReference type="GO" id="GO:0016301">
    <property type="term" value="F:kinase activity"/>
    <property type="evidence" value="ECO:0007669"/>
    <property type="project" value="UniProtKB-KW"/>
</dbReference>
<proteinExistence type="predicted"/>
<protein>
    <submittedName>
        <fullName evidence="3">Histidine kinase</fullName>
    </submittedName>
</protein>
<dbReference type="InterPro" id="IPR010559">
    <property type="entry name" value="Sig_transdc_His_kin_internal"/>
</dbReference>
<reference evidence="4" key="1">
    <citation type="journal article" date="2019" name="Int. J. Syst. Evol. Microbiol.">
        <title>The Global Catalogue of Microorganisms (GCM) 10K type strain sequencing project: providing services to taxonomists for standard genome sequencing and annotation.</title>
        <authorList>
            <consortium name="The Broad Institute Genomics Platform"/>
            <consortium name="The Broad Institute Genome Sequencing Center for Infectious Disease"/>
            <person name="Wu L."/>
            <person name="Ma J."/>
        </authorList>
    </citation>
    <scope>NUCLEOTIDE SEQUENCE [LARGE SCALE GENOMIC DNA]</scope>
    <source>
        <strain evidence="4">KCTC 23917</strain>
    </source>
</reference>
<keyword evidence="3" id="KW-0808">Transferase</keyword>
<keyword evidence="1" id="KW-0472">Membrane</keyword>
<feature type="transmembrane region" description="Helical" evidence="1">
    <location>
        <begin position="82"/>
        <end position="101"/>
    </location>
</feature>
<evidence type="ECO:0000256" key="1">
    <source>
        <dbReference type="SAM" id="Phobius"/>
    </source>
</evidence>
<dbReference type="Pfam" id="PF06580">
    <property type="entry name" value="His_kinase"/>
    <property type="match status" value="1"/>
</dbReference>